<organism evidence="4 5">
    <name type="scientific">Xanthocytophaga agilis</name>
    <dbReference type="NCBI Taxonomy" id="3048010"/>
    <lineage>
        <taxon>Bacteria</taxon>
        <taxon>Pseudomonadati</taxon>
        <taxon>Bacteroidota</taxon>
        <taxon>Cytophagia</taxon>
        <taxon>Cytophagales</taxon>
        <taxon>Rhodocytophagaceae</taxon>
        <taxon>Xanthocytophaga</taxon>
    </lineage>
</organism>
<evidence type="ECO:0000256" key="2">
    <source>
        <dbReference type="RuleBase" id="RU003616"/>
    </source>
</evidence>
<dbReference type="AlphaFoldDB" id="A0AAE3RD67"/>
<sequence length="147" mass="17021">MSLIKSRNGNSPALRSMFTDLLDVDRFFENTPFFGQTFRQLPSVNITENDRSFEVEMAAPGLHKNDFKINLDNDLLTISAEHKEESKEEKKNYTRQEFSYQAFERSFMLPKSVNAESIQADYTNGILHLVIPKKEEAKKLLKEIKIS</sequence>
<dbReference type="InterPro" id="IPR008978">
    <property type="entry name" value="HSP20-like_chaperone"/>
</dbReference>
<dbReference type="SUPFAM" id="SSF49764">
    <property type="entry name" value="HSP20-like chaperones"/>
    <property type="match status" value="1"/>
</dbReference>
<evidence type="ECO:0000313" key="4">
    <source>
        <dbReference type="EMBL" id="MDJ1506442.1"/>
    </source>
</evidence>
<dbReference type="Pfam" id="PF00011">
    <property type="entry name" value="HSP20"/>
    <property type="match status" value="1"/>
</dbReference>
<dbReference type="Gene3D" id="2.60.40.790">
    <property type="match status" value="1"/>
</dbReference>
<dbReference type="PANTHER" id="PTHR11527">
    <property type="entry name" value="HEAT-SHOCK PROTEIN 20 FAMILY MEMBER"/>
    <property type="match status" value="1"/>
</dbReference>
<dbReference type="RefSeq" id="WP_314519381.1">
    <property type="nucleotide sequence ID" value="NZ_JASJOU010000022.1"/>
</dbReference>
<evidence type="ECO:0000259" key="3">
    <source>
        <dbReference type="PROSITE" id="PS01031"/>
    </source>
</evidence>
<dbReference type="CDD" id="cd06464">
    <property type="entry name" value="ACD_sHsps-like"/>
    <property type="match status" value="1"/>
</dbReference>
<gene>
    <name evidence="4" type="ORF">QNI22_37680</name>
</gene>
<protein>
    <submittedName>
        <fullName evidence="4">Hsp20/alpha crystallin family protein</fullName>
    </submittedName>
</protein>
<proteinExistence type="inferred from homology"/>
<reference evidence="4" key="1">
    <citation type="submission" date="2023-05" db="EMBL/GenBank/DDBJ databases">
        <authorList>
            <person name="Zhang X."/>
        </authorList>
    </citation>
    <scope>NUCLEOTIDE SEQUENCE</scope>
    <source>
        <strain evidence="4">BD1B2-1</strain>
    </source>
</reference>
<evidence type="ECO:0000313" key="5">
    <source>
        <dbReference type="Proteomes" id="UP001232063"/>
    </source>
</evidence>
<accession>A0AAE3RD67</accession>
<dbReference type="InterPro" id="IPR031107">
    <property type="entry name" value="Small_HSP"/>
</dbReference>
<keyword evidence="5" id="KW-1185">Reference proteome</keyword>
<evidence type="ECO:0000256" key="1">
    <source>
        <dbReference type="PROSITE-ProRule" id="PRU00285"/>
    </source>
</evidence>
<dbReference type="EMBL" id="JASJOU010000022">
    <property type="protein sequence ID" value="MDJ1506442.1"/>
    <property type="molecule type" value="Genomic_DNA"/>
</dbReference>
<name>A0AAE3RD67_9BACT</name>
<comment type="similarity">
    <text evidence="1 2">Belongs to the small heat shock protein (HSP20) family.</text>
</comment>
<dbReference type="Proteomes" id="UP001232063">
    <property type="component" value="Unassembled WGS sequence"/>
</dbReference>
<comment type="caution">
    <text evidence="4">The sequence shown here is derived from an EMBL/GenBank/DDBJ whole genome shotgun (WGS) entry which is preliminary data.</text>
</comment>
<dbReference type="PROSITE" id="PS01031">
    <property type="entry name" value="SHSP"/>
    <property type="match status" value="1"/>
</dbReference>
<dbReference type="InterPro" id="IPR002068">
    <property type="entry name" value="A-crystallin/Hsp20_dom"/>
</dbReference>
<feature type="domain" description="SHSP" evidence="3">
    <location>
        <begin position="35"/>
        <end position="147"/>
    </location>
</feature>